<dbReference type="PANTHER" id="PTHR32063">
    <property type="match status" value="1"/>
</dbReference>
<keyword evidence="1" id="KW-0472">Membrane</keyword>
<proteinExistence type="predicted"/>
<evidence type="ECO:0000313" key="3">
    <source>
        <dbReference type="Proteomes" id="UP000242133"/>
    </source>
</evidence>
<comment type="caution">
    <text evidence="2">The sequence shown here is derived from an EMBL/GenBank/DDBJ whole genome shotgun (WGS) entry which is preliminary data.</text>
</comment>
<dbReference type="Gene3D" id="3.30.2090.10">
    <property type="entry name" value="Multidrug efflux transporter AcrB TolC docking domain, DN and DC subdomains"/>
    <property type="match status" value="2"/>
</dbReference>
<dbReference type="InterPro" id="IPR027463">
    <property type="entry name" value="AcrB_DN_DC_subdom"/>
</dbReference>
<keyword evidence="3" id="KW-1185">Reference proteome</keyword>
<dbReference type="Pfam" id="PF00873">
    <property type="entry name" value="ACR_tran"/>
    <property type="match status" value="1"/>
</dbReference>
<dbReference type="Proteomes" id="UP000242133">
    <property type="component" value="Unassembled WGS sequence"/>
</dbReference>
<feature type="transmembrane region" description="Helical" evidence="1">
    <location>
        <begin position="885"/>
        <end position="903"/>
    </location>
</feature>
<dbReference type="SUPFAM" id="SSF82714">
    <property type="entry name" value="Multidrug efflux transporter AcrB TolC docking domain, DN and DC subdomains"/>
    <property type="match status" value="2"/>
</dbReference>
<feature type="transmembrane region" description="Helical" evidence="1">
    <location>
        <begin position="389"/>
        <end position="412"/>
    </location>
</feature>
<evidence type="ECO:0000256" key="1">
    <source>
        <dbReference type="SAM" id="Phobius"/>
    </source>
</evidence>
<keyword evidence="1" id="KW-0812">Transmembrane</keyword>
<evidence type="ECO:0000313" key="2">
    <source>
        <dbReference type="EMBL" id="PSL15471.1"/>
    </source>
</evidence>
<dbReference type="Gene3D" id="1.20.1640.10">
    <property type="entry name" value="Multidrug efflux transporter AcrB transmembrane domain"/>
    <property type="match status" value="2"/>
</dbReference>
<feature type="transmembrane region" description="Helical" evidence="1">
    <location>
        <begin position="521"/>
        <end position="540"/>
    </location>
</feature>
<feature type="transmembrane region" description="Helical" evidence="1">
    <location>
        <begin position="360"/>
        <end position="383"/>
    </location>
</feature>
<dbReference type="EMBL" id="PYGI01000004">
    <property type="protein sequence ID" value="PSL15471.1"/>
    <property type="molecule type" value="Genomic_DNA"/>
</dbReference>
<name>A0A2P8F178_9GAMM</name>
<organism evidence="2 3">
    <name type="scientific">Marinobacterium halophilum</name>
    <dbReference type="NCBI Taxonomy" id="267374"/>
    <lineage>
        <taxon>Bacteria</taxon>
        <taxon>Pseudomonadati</taxon>
        <taxon>Pseudomonadota</taxon>
        <taxon>Gammaproteobacteria</taxon>
        <taxon>Oceanospirillales</taxon>
        <taxon>Oceanospirillaceae</taxon>
        <taxon>Marinobacterium</taxon>
    </lineage>
</organism>
<feature type="transmembrane region" description="Helical" evidence="1">
    <location>
        <begin position="988"/>
        <end position="1011"/>
    </location>
</feature>
<dbReference type="GO" id="GO:0042910">
    <property type="term" value="F:xenobiotic transmembrane transporter activity"/>
    <property type="evidence" value="ECO:0007669"/>
    <property type="project" value="TreeGrafter"/>
</dbReference>
<dbReference type="PANTHER" id="PTHR32063:SF18">
    <property type="entry name" value="CATION EFFLUX SYSTEM PROTEIN"/>
    <property type="match status" value="1"/>
</dbReference>
<dbReference type="SUPFAM" id="SSF82866">
    <property type="entry name" value="Multidrug efflux transporter AcrB transmembrane domain"/>
    <property type="match status" value="2"/>
</dbReference>
<feature type="transmembrane region" description="Helical" evidence="1">
    <location>
        <begin position="463"/>
        <end position="490"/>
    </location>
</feature>
<dbReference type="GO" id="GO:0005886">
    <property type="term" value="C:plasma membrane"/>
    <property type="evidence" value="ECO:0007669"/>
    <property type="project" value="TreeGrafter"/>
</dbReference>
<protein>
    <submittedName>
        <fullName evidence="2">Multidrug efflux pump subunit AcrB</fullName>
    </submittedName>
</protein>
<gene>
    <name evidence="2" type="ORF">CLV44_10482</name>
</gene>
<dbReference type="AlphaFoldDB" id="A0A2P8F178"/>
<feature type="transmembrane region" description="Helical" evidence="1">
    <location>
        <begin position="12"/>
        <end position="30"/>
    </location>
</feature>
<accession>A0A2P8F178</accession>
<dbReference type="Gene3D" id="3.30.70.1430">
    <property type="entry name" value="Multidrug efflux transporter AcrB pore domain"/>
    <property type="match status" value="2"/>
</dbReference>
<dbReference type="PRINTS" id="PR00702">
    <property type="entry name" value="ACRIFLAVINRP"/>
</dbReference>
<sequence length="1027" mass="113645">MNLTEYAMRQRVISWMCILLLFVGGVLSFFKLGQLEDPEFTVKEAIIAVPYPGASALEVEEEVTLPVEMALQQLAQVDTIASISSAGLAQITVEMKSTYREQELRQIWDEMRRKLNDLTPALPPGVGPLQINDDFGDVFGVFLALTGEGFDYQTMADYADFLRRELILVDGVSKVSIGGRHQQQIIVEVDRNRMAAMQVSPLMIQQAINAQSLISNAGSIRINGHRLRISPEGSSTSVEQLSNLLLGQAGGQLVYLSDVANVYLDYAEPPAHLYRYNGTQALTLGVSFTSGVNVVDVGKAVKARLTELDYRRPVGMTLDTIYDQPRQVETSVNNFLIGLAQAIAIVVLVLLVTMGARSGLLMSLVLLLTILGTFIVMNIASISLHRVSLGALIIALGMLVDNAIVITEGILINLQRGYSRLESAVRIVGHTRWPLLGATLIAITAFAPIGLSPDATGEFTGSLFWVLCISLLLSWLLAITVTPFLASVLFRERADNSPVQEPYQSLFYRLFRILLGYALRWRWLTLALAFALLVTSVASFKHVRQGFFPDASLPLVQVDYWLPQGSDIRATETDISRIEQDLLQLDGIRQITSTLGRGAERFMLTYAPERQYASYAQLLVEADNREDLERLLPHIRLYLSSQYPQAQSKLTRISIGPASKSKVEARISGPDAEILRQLGQQMITEVFDSTPGAVNIRHDWRERTPVIVPRFDAAEGRRLGITQADLSGAIARNVDGQLSGLIRNGSQLLPVMLRPPAAQRQHPEQLESMPIFSQTLQQWVDASQVINRIDVDWEDPLIMRRDRKRTLTIQADPDPASSLTAADLFAEIRLRAEAMALPTGYSLSWGGEHEIQQDANRALFAFVPVGILVMVVITVLLFGSVRQTLVIWLTVPMALIGVTLGLLTMQTAFAFTALLGILSLSGMQIKNSIVLVEEIKRLHDEDAYSWHDAIEEAAISRLRPVSMAALTTILGMLPLLPDVFFRPLAVTIMFGLGFATLLTLLVVPVLFALFYRIKFQLPPADTQRHNI</sequence>
<dbReference type="Gene3D" id="3.30.70.1320">
    <property type="entry name" value="Multidrug efflux transporter AcrB pore domain like"/>
    <property type="match status" value="1"/>
</dbReference>
<feature type="transmembrane region" description="Helical" evidence="1">
    <location>
        <begin position="858"/>
        <end position="878"/>
    </location>
</feature>
<feature type="transmembrane region" description="Helical" evidence="1">
    <location>
        <begin position="335"/>
        <end position="353"/>
    </location>
</feature>
<dbReference type="Gene3D" id="3.30.70.1440">
    <property type="entry name" value="Multidrug efflux transporter AcrB pore domain"/>
    <property type="match status" value="1"/>
</dbReference>
<dbReference type="OrthoDB" id="9757940at2"/>
<dbReference type="RefSeq" id="WP_106590900.1">
    <property type="nucleotide sequence ID" value="NZ_PYGI01000004.1"/>
</dbReference>
<reference evidence="2 3" key="1">
    <citation type="submission" date="2018-03" db="EMBL/GenBank/DDBJ databases">
        <title>Genomic Encyclopedia of Archaeal and Bacterial Type Strains, Phase II (KMG-II): from individual species to whole genera.</title>
        <authorList>
            <person name="Goeker M."/>
        </authorList>
    </citation>
    <scope>NUCLEOTIDE SEQUENCE [LARGE SCALE GENOMIC DNA]</scope>
    <source>
        <strain evidence="2 3">DSM 17586</strain>
    </source>
</reference>
<feature type="transmembrane region" description="Helical" evidence="1">
    <location>
        <begin position="433"/>
        <end position="451"/>
    </location>
</feature>
<dbReference type="InterPro" id="IPR001036">
    <property type="entry name" value="Acrflvin-R"/>
</dbReference>
<dbReference type="SUPFAM" id="SSF82693">
    <property type="entry name" value="Multidrug efflux transporter AcrB pore domain, PN1, PN2, PC1 and PC2 subdomains"/>
    <property type="match status" value="2"/>
</dbReference>
<keyword evidence="1" id="KW-1133">Transmembrane helix</keyword>